<sequence length="244" mass="26213">MRAWLRTPRGIPIRGAALLGQTTPISPSQRHGVMSSFVTGQHLSWSSQKPRKGGRGVLCLFSSTRGSPATWQFRYRISGKLPNAWLSSVIFPAAVESTPTRGHPAASPASSSCASPTGRADLPIARTKVAFRTPDDTMPCRRQCNLEAFPHSSRNHVPCAILAFHLRCSHWLSADMSSTSGLGSKTMKIIKVGPCPSVLSARPRTRPGNVDLTRLETPSKTCPPVMSRSRLPSPGALGGPTLLE</sequence>
<reference evidence="2" key="1">
    <citation type="journal article" date="2021" name="Nat. Commun.">
        <title>Genetic determinants of endophytism in the Arabidopsis root mycobiome.</title>
        <authorList>
            <person name="Mesny F."/>
            <person name="Miyauchi S."/>
            <person name="Thiergart T."/>
            <person name="Pickel B."/>
            <person name="Atanasova L."/>
            <person name="Karlsson M."/>
            <person name="Huettel B."/>
            <person name="Barry K.W."/>
            <person name="Haridas S."/>
            <person name="Chen C."/>
            <person name="Bauer D."/>
            <person name="Andreopoulos W."/>
            <person name="Pangilinan J."/>
            <person name="LaButti K."/>
            <person name="Riley R."/>
            <person name="Lipzen A."/>
            <person name="Clum A."/>
            <person name="Drula E."/>
            <person name="Henrissat B."/>
            <person name="Kohler A."/>
            <person name="Grigoriev I.V."/>
            <person name="Martin F.M."/>
            <person name="Hacquard S."/>
        </authorList>
    </citation>
    <scope>NUCLEOTIDE SEQUENCE</scope>
    <source>
        <strain evidence="2">MPI-SDFR-AT-0117</strain>
    </source>
</reference>
<feature type="region of interest" description="Disordered" evidence="1">
    <location>
        <begin position="202"/>
        <end position="244"/>
    </location>
</feature>
<protein>
    <submittedName>
        <fullName evidence="2">Uncharacterized protein</fullName>
    </submittedName>
</protein>
<dbReference type="AlphaFoldDB" id="A0A9P9AHT9"/>
<evidence type="ECO:0000256" key="1">
    <source>
        <dbReference type="SAM" id="MobiDB-lite"/>
    </source>
</evidence>
<comment type="caution">
    <text evidence="2">The sequence shown here is derived from an EMBL/GenBank/DDBJ whole genome shotgun (WGS) entry which is preliminary data.</text>
</comment>
<dbReference type="OrthoDB" id="10662328at2759"/>
<organism evidence="2 3">
    <name type="scientific">Plectosphaerella plurivora</name>
    <dbReference type="NCBI Taxonomy" id="936078"/>
    <lineage>
        <taxon>Eukaryota</taxon>
        <taxon>Fungi</taxon>
        <taxon>Dikarya</taxon>
        <taxon>Ascomycota</taxon>
        <taxon>Pezizomycotina</taxon>
        <taxon>Sordariomycetes</taxon>
        <taxon>Hypocreomycetidae</taxon>
        <taxon>Glomerellales</taxon>
        <taxon>Plectosphaerellaceae</taxon>
        <taxon>Plectosphaerella</taxon>
    </lineage>
</organism>
<name>A0A9P9AHT9_9PEZI</name>
<dbReference type="EMBL" id="JAGSXJ010000002">
    <property type="protein sequence ID" value="KAH6695793.1"/>
    <property type="molecule type" value="Genomic_DNA"/>
</dbReference>
<dbReference type="Proteomes" id="UP000770015">
    <property type="component" value="Unassembled WGS sequence"/>
</dbReference>
<evidence type="ECO:0000313" key="3">
    <source>
        <dbReference type="Proteomes" id="UP000770015"/>
    </source>
</evidence>
<keyword evidence="3" id="KW-1185">Reference proteome</keyword>
<accession>A0A9P9AHT9</accession>
<proteinExistence type="predicted"/>
<gene>
    <name evidence="2" type="ORF">F5X68DRAFT_32259</name>
</gene>
<evidence type="ECO:0000313" key="2">
    <source>
        <dbReference type="EMBL" id="KAH6695793.1"/>
    </source>
</evidence>